<evidence type="ECO:0000313" key="1">
    <source>
        <dbReference type="EMBL" id="QMV33227.1"/>
    </source>
</evidence>
<evidence type="ECO:0000313" key="2">
    <source>
        <dbReference type="Proteomes" id="UP000515274"/>
    </source>
</evidence>
<reference evidence="1 2" key="1">
    <citation type="submission" date="2020-07" db="EMBL/GenBank/DDBJ databases">
        <title>Ralstonia phages.</title>
        <authorList>
            <person name="Trotereau A."/>
            <person name="Boyer C."/>
            <person name="Torres-Barcelo C."/>
        </authorList>
    </citation>
    <scope>NUCLEOTIDE SEQUENCE [LARGE SCALE GENOMIC DNA]</scope>
</reference>
<sequence length="70" mass="7884">MDDLKFLDSSANGLDLSDAEDRAIFRQRVAYRLRATTVAAMREWLDRVVARDRVSASRAVADAYIAKHDA</sequence>
<proteinExistence type="predicted"/>
<accession>A0A7G5BAA4</accession>
<keyword evidence="2" id="KW-1185">Reference proteome</keyword>
<name>A0A7G5BAA4_9CAUD</name>
<dbReference type="Proteomes" id="UP000515274">
    <property type="component" value="Segment"/>
</dbReference>
<dbReference type="EMBL" id="MT740739">
    <property type="protein sequence ID" value="QMV33227.1"/>
    <property type="molecule type" value="Genomic_DNA"/>
</dbReference>
<protein>
    <submittedName>
        <fullName evidence="1">Uncharacterized protein</fullName>
    </submittedName>
</protein>
<organism evidence="1 2">
    <name type="scientific">Ralstonia phage Gerry</name>
    <dbReference type="NCBI Taxonomy" id="2759727"/>
    <lineage>
        <taxon>Viruses</taxon>
        <taxon>Duplodnaviria</taxon>
        <taxon>Heunggongvirae</taxon>
        <taxon>Uroviricota</taxon>
        <taxon>Caudoviricetes</taxon>
        <taxon>Cimandefvirus</taxon>
        <taxon>Cimandefvirus Ggerry</taxon>
    </lineage>
</organism>
<gene>
    <name evidence="1" type="ORF">23F_00067</name>
</gene>